<dbReference type="InterPro" id="IPR006094">
    <property type="entry name" value="Oxid_FAD_bind_N"/>
</dbReference>
<dbReference type="InterPro" id="IPR050416">
    <property type="entry name" value="FAD-linked_Oxidoreductase"/>
</dbReference>
<dbReference type="EMBL" id="MU001878">
    <property type="protein sequence ID" value="KAF2794835.1"/>
    <property type="molecule type" value="Genomic_DNA"/>
</dbReference>
<evidence type="ECO:0000256" key="4">
    <source>
        <dbReference type="ARBA" id="ARBA00023002"/>
    </source>
</evidence>
<keyword evidence="7" id="KW-1185">Reference proteome</keyword>
<evidence type="ECO:0000256" key="3">
    <source>
        <dbReference type="ARBA" id="ARBA00022827"/>
    </source>
</evidence>
<dbReference type="InterPro" id="IPR016169">
    <property type="entry name" value="FAD-bd_PCMH_sub2"/>
</dbReference>
<name>A0A6A6XG04_9PLEO</name>
<dbReference type="InterPro" id="IPR016167">
    <property type="entry name" value="FAD-bd_PCMH_sub1"/>
</dbReference>
<dbReference type="InterPro" id="IPR016166">
    <property type="entry name" value="FAD-bd_PCMH"/>
</dbReference>
<evidence type="ECO:0000313" key="6">
    <source>
        <dbReference type="EMBL" id="KAF2794835.1"/>
    </source>
</evidence>
<comment type="similarity">
    <text evidence="1">Belongs to the oxygen-dependent FAD-linked oxidoreductase family.</text>
</comment>
<dbReference type="Proteomes" id="UP000799757">
    <property type="component" value="Unassembled WGS sequence"/>
</dbReference>
<evidence type="ECO:0000313" key="7">
    <source>
        <dbReference type="Proteomes" id="UP000799757"/>
    </source>
</evidence>
<evidence type="ECO:0000256" key="2">
    <source>
        <dbReference type="ARBA" id="ARBA00022630"/>
    </source>
</evidence>
<dbReference type="PANTHER" id="PTHR42973:SF7">
    <property type="entry name" value="FAD-BINDING PCMH-TYPE DOMAIN-CONTAINING PROTEIN"/>
    <property type="match status" value="1"/>
</dbReference>
<dbReference type="PANTHER" id="PTHR42973">
    <property type="entry name" value="BINDING OXIDOREDUCTASE, PUTATIVE (AFU_ORTHOLOGUE AFUA_1G17690)-RELATED"/>
    <property type="match status" value="1"/>
</dbReference>
<dbReference type="Gene3D" id="3.30.43.10">
    <property type="entry name" value="Uridine Diphospho-n-acetylenolpyruvylglucosamine Reductase, domain 2"/>
    <property type="match status" value="1"/>
</dbReference>
<protein>
    <submittedName>
        <fullName evidence="6">FAD-binding domain-containing protein</fullName>
    </submittedName>
</protein>
<feature type="domain" description="FAD-binding PCMH-type" evidence="5">
    <location>
        <begin position="37"/>
        <end position="226"/>
    </location>
</feature>
<keyword evidence="3" id="KW-0274">FAD</keyword>
<gene>
    <name evidence="6" type="ORF">K505DRAFT_324485</name>
</gene>
<keyword evidence="2" id="KW-0285">Flavoprotein</keyword>
<dbReference type="SUPFAM" id="SSF56176">
    <property type="entry name" value="FAD-binding/transporter-associated domain-like"/>
    <property type="match status" value="1"/>
</dbReference>
<dbReference type="InterPro" id="IPR036318">
    <property type="entry name" value="FAD-bd_PCMH-like_sf"/>
</dbReference>
<accession>A0A6A6XG04</accession>
<organism evidence="6 7">
    <name type="scientific">Melanomma pulvis-pyrius CBS 109.77</name>
    <dbReference type="NCBI Taxonomy" id="1314802"/>
    <lineage>
        <taxon>Eukaryota</taxon>
        <taxon>Fungi</taxon>
        <taxon>Dikarya</taxon>
        <taxon>Ascomycota</taxon>
        <taxon>Pezizomycotina</taxon>
        <taxon>Dothideomycetes</taxon>
        <taxon>Pleosporomycetidae</taxon>
        <taxon>Pleosporales</taxon>
        <taxon>Melanommataceae</taxon>
        <taxon>Melanomma</taxon>
    </lineage>
</organism>
<evidence type="ECO:0000259" key="5">
    <source>
        <dbReference type="PROSITE" id="PS51387"/>
    </source>
</evidence>
<dbReference type="Gene3D" id="3.40.462.20">
    <property type="match status" value="1"/>
</dbReference>
<dbReference type="PROSITE" id="PS51387">
    <property type="entry name" value="FAD_PCMH"/>
    <property type="match status" value="1"/>
</dbReference>
<dbReference type="Gene3D" id="3.30.465.10">
    <property type="match status" value="1"/>
</dbReference>
<reference evidence="6" key="1">
    <citation type="journal article" date="2020" name="Stud. Mycol.">
        <title>101 Dothideomycetes genomes: a test case for predicting lifestyles and emergence of pathogens.</title>
        <authorList>
            <person name="Haridas S."/>
            <person name="Albert R."/>
            <person name="Binder M."/>
            <person name="Bloem J."/>
            <person name="Labutti K."/>
            <person name="Salamov A."/>
            <person name="Andreopoulos B."/>
            <person name="Baker S."/>
            <person name="Barry K."/>
            <person name="Bills G."/>
            <person name="Bluhm B."/>
            <person name="Cannon C."/>
            <person name="Castanera R."/>
            <person name="Culley D."/>
            <person name="Daum C."/>
            <person name="Ezra D."/>
            <person name="Gonzalez J."/>
            <person name="Henrissat B."/>
            <person name="Kuo A."/>
            <person name="Liang C."/>
            <person name="Lipzen A."/>
            <person name="Lutzoni F."/>
            <person name="Magnuson J."/>
            <person name="Mondo S."/>
            <person name="Nolan M."/>
            <person name="Ohm R."/>
            <person name="Pangilinan J."/>
            <person name="Park H.-J."/>
            <person name="Ramirez L."/>
            <person name="Alfaro M."/>
            <person name="Sun H."/>
            <person name="Tritt A."/>
            <person name="Yoshinaga Y."/>
            <person name="Zwiers L.-H."/>
            <person name="Turgeon B."/>
            <person name="Goodwin S."/>
            <person name="Spatafora J."/>
            <person name="Crous P."/>
            <person name="Grigoriev I."/>
        </authorList>
    </citation>
    <scope>NUCLEOTIDE SEQUENCE</scope>
    <source>
        <strain evidence="6">CBS 109.77</strain>
    </source>
</reference>
<dbReference type="Pfam" id="PF01565">
    <property type="entry name" value="FAD_binding_4"/>
    <property type="match status" value="1"/>
</dbReference>
<evidence type="ECO:0000256" key="1">
    <source>
        <dbReference type="ARBA" id="ARBA00005466"/>
    </source>
</evidence>
<dbReference type="GO" id="GO:0071949">
    <property type="term" value="F:FAD binding"/>
    <property type="evidence" value="ECO:0007669"/>
    <property type="project" value="InterPro"/>
</dbReference>
<sequence length="491" mass="52577">MATQDDLRTALSPICIVTIPSPDSKTHDHISRWSNAAIALPHAIVTPTSIPDILSTIAFASTNGLKIVPATGGHGSFIPVNRKTIYLDMSSPAFKSISLNEEKEEVKIGGGVLAGEVIKELATKGWHTLTPNSDAVGMVGALLGGLSGATNGIHGFGIDHIKSISIVPFSRTSPLPDPEDHGISNPAVLTLTPDSKGEEKSLFNALCGAGHGLGIVTSVTLSAFRLSALCMTDNKIWTRRLIFPAAAIRTAVKLYIDLLPPPPTLAPVLVFVRAPPSAPVPDAAMLMLALSYFGPAGDAELATRTSFEDEYVEMASMAVTGATGWGEMNASSAPMNAHGGVKESYSAFVKEMDGESLVRAFEAWEAYSSGEGRGRTYTVFSAWDTEQLLRNVGDKDEKFFPARDRGVFVQCTPWYADVEGKDDADRVGKEIVDATREKDRSEGRSDWGFANNLVVGGDLREVYSGEQIGEVERVRGVWDPKRVGWCPGDGW</sequence>
<dbReference type="GO" id="GO:0016491">
    <property type="term" value="F:oxidoreductase activity"/>
    <property type="evidence" value="ECO:0007669"/>
    <property type="project" value="UniProtKB-KW"/>
</dbReference>
<proteinExistence type="inferred from homology"/>
<dbReference type="AlphaFoldDB" id="A0A6A6XG04"/>
<keyword evidence="4" id="KW-0560">Oxidoreductase</keyword>
<dbReference type="OrthoDB" id="415825at2759"/>